<accession>A0A0C4YM71</accession>
<protein>
    <submittedName>
        <fullName evidence="3">Tricarboxylate transport protein TctC</fullName>
    </submittedName>
</protein>
<dbReference type="InterPro" id="IPR042100">
    <property type="entry name" value="Bug_dom1"/>
</dbReference>
<reference evidence="3 4" key="1">
    <citation type="journal article" date="2015" name="Genome Announc.">
        <title>Complete Genome Sequence of Cupriavidus basilensis 4G11, Isolated from the Oak Ridge Field Research Center Site.</title>
        <authorList>
            <person name="Ray J."/>
            <person name="Waters R.J."/>
            <person name="Skerker J.M."/>
            <person name="Kuehl J.V."/>
            <person name="Price M.N."/>
            <person name="Huang J."/>
            <person name="Chakraborty R."/>
            <person name="Arkin A.P."/>
            <person name="Deutschbauer A."/>
        </authorList>
    </citation>
    <scope>NUCLEOTIDE SEQUENCE [LARGE SCALE GENOMIC DNA]</scope>
    <source>
        <strain evidence="3">4G11</strain>
    </source>
</reference>
<dbReference type="InterPro" id="IPR005064">
    <property type="entry name" value="BUG"/>
</dbReference>
<comment type="similarity">
    <text evidence="1">Belongs to the UPF0065 (bug) family.</text>
</comment>
<sequence length="330" mass="34197">MTFLSVVRSLASISLLGATLFGLPAQASANIGGDFPQKPIRLVVTFPAGGGTDTLARVIGTEVGRSLGQPVVVDNRPGASGNIGAEYVAKSPSDGYTLLVVNSSFAINPGVFRNLQFDPGKDFSAVISVASVPSVIAVPVSSRIQTFNDLLAAGRSGKPPTYASCGNGTPQHLAGELLKISARIDLLHVPYKGCAPALADVLGGQADVSINTLSNTVPYLKANKLRALAVTSKGRSPLLPDVASVSELGVSGYDVDQWFGILAPAHTPPDIVHKLNAAIAKAVAKPEVKANLAQLGFATASSSPAEFQKLVNTDIERWKKLAAQIGLRVD</sequence>
<dbReference type="Gene3D" id="3.40.190.150">
    <property type="entry name" value="Bordetella uptake gene, domain 1"/>
    <property type="match status" value="1"/>
</dbReference>
<dbReference type="PANTHER" id="PTHR42928:SF5">
    <property type="entry name" value="BLR1237 PROTEIN"/>
    <property type="match status" value="1"/>
</dbReference>
<dbReference type="Gene3D" id="3.40.190.10">
    <property type="entry name" value="Periplasmic binding protein-like II"/>
    <property type="match status" value="1"/>
</dbReference>
<evidence type="ECO:0000313" key="3">
    <source>
        <dbReference type="EMBL" id="AJG21681.1"/>
    </source>
</evidence>
<dbReference type="Pfam" id="PF03401">
    <property type="entry name" value="TctC"/>
    <property type="match status" value="1"/>
</dbReference>
<dbReference type="KEGG" id="cbw:RR42_s0083"/>
<evidence type="ECO:0000256" key="1">
    <source>
        <dbReference type="ARBA" id="ARBA00006987"/>
    </source>
</evidence>
<dbReference type="PIRSF" id="PIRSF017082">
    <property type="entry name" value="YflP"/>
    <property type="match status" value="1"/>
</dbReference>
<dbReference type="Proteomes" id="UP000031843">
    <property type="component" value="Chromosome secondary"/>
</dbReference>
<dbReference type="STRING" id="68895.RR42_s0083"/>
<evidence type="ECO:0000256" key="2">
    <source>
        <dbReference type="SAM" id="SignalP"/>
    </source>
</evidence>
<gene>
    <name evidence="3" type="ORF">RR42_s0083</name>
</gene>
<feature type="chain" id="PRO_5002181830" evidence="2">
    <location>
        <begin position="30"/>
        <end position="330"/>
    </location>
</feature>
<keyword evidence="4" id="KW-1185">Reference proteome</keyword>
<dbReference type="PANTHER" id="PTHR42928">
    <property type="entry name" value="TRICARBOXYLATE-BINDING PROTEIN"/>
    <property type="match status" value="1"/>
</dbReference>
<dbReference type="OrthoDB" id="8678477at2"/>
<organism evidence="3 4">
    <name type="scientific">Cupriavidus basilensis</name>
    <dbReference type="NCBI Taxonomy" id="68895"/>
    <lineage>
        <taxon>Bacteria</taxon>
        <taxon>Pseudomonadati</taxon>
        <taxon>Pseudomonadota</taxon>
        <taxon>Betaproteobacteria</taxon>
        <taxon>Burkholderiales</taxon>
        <taxon>Burkholderiaceae</taxon>
        <taxon>Cupriavidus</taxon>
    </lineage>
</organism>
<name>A0A0C4YM71_9BURK</name>
<dbReference type="SUPFAM" id="SSF53850">
    <property type="entry name" value="Periplasmic binding protein-like II"/>
    <property type="match status" value="1"/>
</dbReference>
<keyword evidence="2" id="KW-0732">Signal</keyword>
<proteinExistence type="inferred from homology"/>
<dbReference type="AlphaFoldDB" id="A0A0C4YM71"/>
<dbReference type="RefSeq" id="WP_043352763.1">
    <property type="nucleotide sequence ID" value="NZ_CP010537.1"/>
</dbReference>
<evidence type="ECO:0000313" key="4">
    <source>
        <dbReference type="Proteomes" id="UP000031843"/>
    </source>
</evidence>
<feature type="signal peptide" evidence="2">
    <location>
        <begin position="1"/>
        <end position="29"/>
    </location>
</feature>
<dbReference type="EMBL" id="CP010537">
    <property type="protein sequence ID" value="AJG21681.1"/>
    <property type="molecule type" value="Genomic_DNA"/>
</dbReference>
<dbReference type="CDD" id="cd13578">
    <property type="entry name" value="PBP2_Bug27"/>
    <property type="match status" value="1"/>
</dbReference>